<evidence type="ECO:0000313" key="3">
    <source>
        <dbReference type="Proteomes" id="UP001376459"/>
    </source>
</evidence>
<comment type="caution">
    <text evidence="2">The sequence shown here is derived from an EMBL/GenBank/DDBJ whole genome shotgun (WGS) entry which is preliminary data.</text>
</comment>
<accession>A0ABU8UH49</accession>
<dbReference type="Proteomes" id="UP001376459">
    <property type="component" value="Unassembled WGS sequence"/>
</dbReference>
<keyword evidence="3" id="KW-1185">Reference proteome</keyword>
<dbReference type="InterPro" id="IPR045512">
    <property type="entry name" value="DUF6480"/>
</dbReference>
<protein>
    <submittedName>
        <fullName evidence="2">DUF6480 family protein</fullName>
    </submittedName>
</protein>
<gene>
    <name evidence="2" type="ORF">WKI71_01160</name>
</gene>
<name>A0ABU8UH49_9ACTN</name>
<evidence type="ECO:0000256" key="1">
    <source>
        <dbReference type="SAM" id="MobiDB-lite"/>
    </source>
</evidence>
<proteinExistence type="predicted"/>
<feature type="region of interest" description="Disordered" evidence="1">
    <location>
        <begin position="1"/>
        <end position="65"/>
    </location>
</feature>
<dbReference type="EMBL" id="JBBKAK010000001">
    <property type="protein sequence ID" value="MEJ8667676.1"/>
    <property type="molecule type" value="Genomic_DNA"/>
</dbReference>
<reference evidence="2 3" key="1">
    <citation type="submission" date="2024-03" db="EMBL/GenBank/DDBJ databases">
        <title>Novel Streptomyces species of biotechnological and ecological value are a feature of Machair soil.</title>
        <authorList>
            <person name="Prole J.R."/>
            <person name="Goodfellow M."/>
            <person name="Allenby N."/>
            <person name="Ward A.C."/>
        </authorList>
    </citation>
    <scope>NUCLEOTIDE SEQUENCE [LARGE SCALE GENOMIC DNA]</scope>
    <source>
        <strain evidence="2 3">MS1.AVA.1</strain>
    </source>
</reference>
<sequence length="65" mass="6969">MADTQPRGGRAMTNPDREPTPTPGHDPGRKGVPPGETPPAEDDTTSAISYPQSELRRGWAPCRLS</sequence>
<evidence type="ECO:0000313" key="2">
    <source>
        <dbReference type="EMBL" id="MEJ8667676.1"/>
    </source>
</evidence>
<dbReference type="Pfam" id="PF20088">
    <property type="entry name" value="DUF6480"/>
    <property type="match status" value="1"/>
</dbReference>
<organism evidence="2 3">
    <name type="scientific">Streptomyces machairae</name>
    <dbReference type="NCBI Taxonomy" id="3134109"/>
    <lineage>
        <taxon>Bacteria</taxon>
        <taxon>Bacillati</taxon>
        <taxon>Actinomycetota</taxon>
        <taxon>Actinomycetes</taxon>
        <taxon>Kitasatosporales</taxon>
        <taxon>Streptomycetaceae</taxon>
        <taxon>Streptomyces</taxon>
    </lineage>
</organism>